<evidence type="ECO:0000256" key="5">
    <source>
        <dbReference type="ARBA" id="ARBA00022989"/>
    </source>
</evidence>
<dbReference type="InterPro" id="IPR050539">
    <property type="entry name" value="ThrE_Dicarb/AminoAcid_Exp"/>
</dbReference>
<dbReference type="Pfam" id="PF12821">
    <property type="entry name" value="ThrE_2"/>
    <property type="match status" value="1"/>
</dbReference>
<keyword evidence="6 8" id="KW-0472">Membrane</keyword>
<protein>
    <submittedName>
        <fullName evidence="10">Threonine/serine exporter family protein</fullName>
    </submittedName>
</protein>
<comment type="similarity">
    <text evidence="7">Belongs to the ThrE exporter (TC 2.A.79) family.</text>
</comment>
<dbReference type="PANTHER" id="PTHR34390:SF1">
    <property type="entry name" value="SUCCINATE TRANSPORTER SUBUNIT YJJB-RELATED"/>
    <property type="match status" value="1"/>
</dbReference>
<dbReference type="InterPro" id="IPR024528">
    <property type="entry name" value="ThrE_2"/>
</dbReference>
<name>A0ABV1EV64_9FIRM</name>
<comment type="subcellular location">
    <subcellularLocation>
        <location evidence="1">Cell membrane</location>
        <topology evidence="1">Multi-pass membrane protein</topology>
    </subcellularLocation>
</comment>
<reference evidence="10 11" key="1">
    <citation type="submission" date="2024-03" db="EMBL/GenBank/DDBJ databases">
        <title>Human intestinal bacterial collection.</title>
        <authorList>
            <person name="Pauvert C."/>
            <person name="Hitch T.C.A."/>
            <person name="Clavel T."/>
        </authorList>
    </citation>
    <scope>NUCLEOTIDE SEQUENCE [LARGE SCALE GENOMIC DNA]</scope>
    <source>
        <strain evidence="10 11">CLA-AP-H34</strain>
    </source>
</reference>
<feature type="transmembrane region" description="Helical" evidence="8">
    <location>
        <begin position="6"/>
        <end position="25"/>
    </location>
</feature>
<evidence type="ECO:0000256" key="1">
    <source>
        <dbReference type="ARBA" id="ARBA00004651"/>
    </source>
</evidence>
<comment type="caution">
    <text evidence="10">The sequence shown here is derived from an EMBL/GenBank/DDBJ whole genome shotgun (WGS) entry which is preliminary data.</text>
</comment>
<feature type="transmembrane region" description="Helical" evidence="8">
    <location>
        <begin position="57"/>
        <end position="75"/>
    </location>
</feature>
<keyword evidence="3" id="KW-0997">Cell inner membrane</keyword>
<accession>A0ABV1EV64</accession>
<evidence type="ECO:0000259" key="9">
    <source>
        <dbReference type="Pfam" id="PF12821"/>
    </source>
</evidence>
<organism evidence="10 11">
    <name type="scientific">Flavonifractor hominis</name>
    <dbReference type="NCBI Taxonomy" id="3133178"/>
    <lineage>
        <taxon>Bacteria</taxon>
        <taxon>Bacillati</taxon>
        <taxon>Bacillota</taxon>
        <taxon>Clostridia</taxon>
        <taxon>Eubacteriales</taxon>
        <taxon>Oscillospiraceae</taxon>
        <taxon>Flavonifractor</taxon>
    </lineage>
</organism>
<feature type="transmembrane region" description="Helical" evidence="8">
    <location>
        <begin position="82"/>
        <end position="101"/>
    </location>
</feature>
<evidence type="ECO:0000256" key="3">
    <source>
        <dbReference type="ARBA" id="ARBA00022519"/>
    </source>
</evidence>
<evidence type="ECO:0000313" key="11">
    <source>
        <dbReference type="Proteomes" id="UP001440599"/>
    </source>
</evidence>
<evidence type="ECO:0000256" key="8">
    <source>
        <dbReference type="SAM" id="Phobius"/>
    </source>
</evidence>
<evidence type="ECO:0000256" key="6">
    <source>
        <dbReference type="ARBA" id="ARBA00023136"/>
    </source>
</evidence>
<gene>
    <name evidence="10" type="ORF">WMO45_11415</name>
</gene>
<keyword evidence="2" id="KW-1003">Cell membrane</keyword>
<keyword evidence="5 8" id="KW-1133">Transmembrane helix</keyword>
<dbReference type="EMBL" id="JBBMFT010000008">
    <property type="protein sequence ID" value="MEQ2457133.1"/>
    <property type="molecule type" value="Genomic_DNA"/>
</dbReference>
<sequence length="152" mass="16483">MRETILYFMPCIYAFLACIGFSMLFNIHGIGMLICAGGGGLGWLCYLLAAPLVHSDIIQSFLAALVISAWAEIMARLRKCPVTSYLLVALFPLVPGGGIYYTMEHALNGETDLFLASLLHTLGMAGALAVGVLLVASFVRLFSDHKNRQSRP</sequence>
<dbReference type="RefSeq" id="WP_349140901.1">
    <property type="nucleotide sequence ID" value="NZ_JBBMFT010000008.1"/>
</dbReference>
<dbReference type="PANTHER" id="PTHR34390">
    <property type="entry name" value="UPF0442 PROTEIN YJJB-RELATED"/>
    <property type="match status" value="1"/>
</dbReference>
<feature type="transmembrane region" description="Helical" evidence="8">
    <location>
        <begin position="113"/>
        <end position="142"/>
    </location>
</feature>
<keyword evidence="4 8" id="KW-0812">Transmembrane</keyword>
<evidence type="ECO:0000256" key="7">
    <source>
        <dbReference type="ARBA" id="ARBA00034125"/>
    </source>
</evidence>
<dbReference type="PROSITE" id="PS51257">
    <property type="entry name" value="PROKAR_LIPOPROTEIN"/>
    <property type="match status" value="1"/>
</dbReference>
<proteinExistence type="inferred from homology"/>
<keyword evidence="11" id="KW-1185">Reference proteome</keyword>
<feature type="domain" description="Threonine/Serine exporter ThrE" evidence="9">
    <location>
        <begin position="11"/>
        <end position="137"/>
    </location>
</feature>
<evidence type="ECO:0000313" key="10">
    <source>
        <dbReference type="EMBL" id="MEQ2457133.1"/>
    </source>
</evidence>
<dbReference type="Proteomes" id="UP001440599">
    <property type="component" value="Unassembled WGS sequence"/>
</dbReference>
<evidence type="ECO:0000256" key="2">
    <source>
        <dbReference type="ARBA" id="ARBA00022475"/>
    </source>
</evidence>
<evidence type="ECO:0000256" key="4">
    <source>
        <dbReference type="ARBA" id="ARBA00022692"/>
    </source>
</evidence>